<keyword evidence="4" id="KW-1185">Reference proteome</keyword>
<dbReference type="InterPro" id="IPR006047">
    <property type="entry name" value="GH13_cat_dom"/>
</dbReference>
<comment type="similarity">
    <text evidence="1">Belongs to the glycosyl hydrolase 13 family.</text>
</comment>
<protein>
    <submittedName>
        <fullName evidence="3">Alpha-glucosidase</fullName>
    </submittedName>
</protein>
<dbReference type="RefSeq" id="WP_091180556.1">
    <property type="nucleotide sequence ID" value="NZ_FNRY01000001.1"/>
</dbReference>
<accession>A0A1H4JYZ3</accession>
<dbReference type="SMART" id="SM00642">
    <property type="entry name" value="Aamy"/>
    <property type="match status" value="1"/>
</dbReference>
<dbReference type="AlphaFoldDB" id="A0A1H4JYZ3"/>
<evidence type="ECO:0000313" key="3">
    <source>
        <dbReference type="EMBL" id="SEB51529.1"/>
    </source>
</evidence>
<evidence type="ECO:0000256" key="1">
    <source>
        <dbReference type="ARBA" id="ARBA00008061"/>
    </source>
</evidence>
<dbReference type="STRING" id="640635.SAMN04489806_0936"/>
<dbReference type="Proteomes" id="UP000199183">
    <property type="component" value="Unassembled WGS sequence"/>
</dbReference>
<reference evidence="3 4" key="1">
    <citation type="submission" date="2016-10" db="EMBL/GenBank/DDBJ databases">
        <authorList>
            <person name="de Groot N.N."/>
        </authorList>
    </citation>
    <scope>NUCLEOTIDE SEQUENCE [LARGE SCALE GENOMIC DNA]</scope>
    <source>
        <strain evidence="3 4">DSM 21799</strain>
    </source>
</reference>
<evidence type="ECO:0000259" key="2">
    <source>
        <dbReference type="SMART" id="SM00642"/>
    </source>
</evidence>
<organism evidence="3 4">
    <name type="scientific">Paramicrobacterium humi</name>
    <dbReference type="NCBI Taxonomy" id="640635"/>
    <lineage>
        <taxon>Bacteria</taxon>
        <taxon>Bacillati</taxon>
        <taxon>Actinomycetota</taxon>
        <taxon>Actinomycetes</taxon>
        <taxon>Micrococcales</taxon>
        <taxon>Microbacteriaceae</taxon>
        <taxon>Paramicrobacterium</taxon>
    </lineage>
</organism>
<dbReference type="Gene3D" id="3.90.400.10">
    <property type="entry name" value="Oligo-1,6-glucosidase, Domain 2"/>
    <property type="match status" value="1"/>
</dbReference>
<dbReference type="SUPFAM" id="SSF51445">
    <property type="entry name" value="(Trans)glycosidases"/>
    <property type="match status" value="1"/>
</dbReference>
<dbReference type="OrthoDB" id="9043248at2"/>
<dbReference type="PANTHER" id="PTHR10357">
    <property type="entry name" value="ALPHA-AMYLASE FAMILY MEMBER"/>
    <property type="match status" value="1"/>
</dbReference>
<dbReference type="InterPro" id="IPR045857">
    <property type="entry name" value="O16G_dom_2"/>
</dbReference>
<sequence length="557" mass="62263">MLDRWENAVSADASDTDKPIPGRDWWRQAVVYQVYPRSFNDSNGDGEGDLQGIISRVPYLKRLGVDAVWLSPHYPSPLADGGYDVADYRDVDPRFGTLDDFDELVAALHASGMRIVVDIVPNHSSSEHPWFREALASEPGSAARARYIFRDGTGENGDEPPSDWRSHFGGSAWQRVPDGQWYLHLFAKEQPDFDWSNREVREDFHRTLRFWSDRGVDGFRVDVAHGLAKDLSEPLRSQTTLDKGLPLDGSDPLYDRDEVHEIFEGWRRVLNEYDPPRSAVAEAWVPAERRVLYARPSELGQAFNFDLLTAPWGAEEFRMTIAKNLAEAETSGASSTWVLSNHDVVRHPSRYGLPAGTDLDRWKMADGADPAVDVAQGLRRARAATLLMLALPGSAYLYNGEELGLFEVPDLPADALQDPIWERTGHERKGRDGCRVPLPWDSDAHAFGFSTGTPWLPQPPWFAEYAASGEEGSEGSTLEFYRHAIAARRSLQRGESLEWLDAPRRDVLHFARHDGWHVIANFGDEPVALSGRVLVASGAVSADAEVPAETTVWIRPA</sequence>
<dbReference type="CDD" id="cd11332">
    <property type="entry name" value="AmyAc_OligoGlu_TS"/>
    <property type="match status" value="1"/>
</dbReference>
<dbReference type="Pfam" id="PF00128">
    <property type="entry name" value="Alpha-amylase"/>
    <property type="match status" value="1"/>
</dbReference>
<dbReference type="GO" id="GO:0009313">
    <property type="term" value="P:oligosaccharide catabolic process"/>
    <property type="evidence" value="ECO:0007669"/>
    <property type="project" value="TreeGrafter"/>
</dbReference>
<dbReference type="GO" id="GO:0004556">
    <property type="term" value="F:alpha-amylase activity"/>
    <property type="evidence" value="ECO:0007669"/>
    <property type="project" value="TreeGrafter"/>
</dbReference>
<dbReference type="InterPro" id="IPR017853">
    <property type="entry name" value="GH"/>
</dbReference>
<feature type="domain" description="Glycosyl hydrolase family 13 catalytic" evidence="2">
    <location>
        <begin position="33"/>
        <end position="435"/>
    </location>
</feature>
<dbReference type="PANTHER" id="PTHR10357:SF179">
    <property type="entry name" value="NEUTRAL AND BASIC AMINO ACID TRANSPORT PROTEIN RBAT"/>
    <property type="match status" value="1"/>
</dbReference>
<dbReference type="EMBL" id="FNRY01000001">
    <property type="protein sequence ID" value="SEB51529.1"/>
    <property type="molecule type" value="Genomic_DNA"/>
</dbReference>
<proteinExistence type="inferred from homology"/>
<evidence type="ECO:0000313" key="4">
    <source>
        <dbReference type="Proteomes" id="UP000199183"/>
    </source>
</evidence>
<dbReference type="Gene3D" id="3.20.20.80">
    <property type="entry name" value="Glycosidases"/>
    <property type="match status" value="1"/>
</dbReference>
<name>A0A1H4JYZ3_9MICO</name>
<gene>
    <name evidence="3" type="ORF">SAMN04489806_0936</name>
</gene>